<dbReference type="InterPro" id="IPR050097">
    <property type="entry name" value="Ferredoxin-NADP_redctase_2"/>
</dbReference>
<comment type="catalytic activity">
    <reaction evidence="3">
        <text>[thioredoxin]-dithiol + NADP(+) = [thioredoxin]-disulfide + NADPH + H(+)</text>
        <dbReference type="Rhea" id="RHEA:20345"/>
        <dbReference type="Rhea" id="RHEA-COMP:10698"/>
        <dbReference type="Rhea" id="RHEA-COMP:10700"/>
        <dbReference type="ChEBI" id="CHEBI:15378"/>
        <dbReference type="ChEBI" id="CHEBI:29950"/>
        <dbReference type="ChEBI" id="CHEBI:50058"/>
        <dbReference type="ChEBI" id="CHEBI:57783"/>
        <dbReference type="ChEBI" id="CHEBI:58349"/>
        <dbReference type="EC" id="1.8.1.9"/>
    </reaction>
</comment>
<evidence type="ECO:0000313" key="7">
    <source>
        <dbReference type="Proteomes" id="UP001525379"/>
    </source>
</evidence>
<dbReference type="Proteomes" id="UP001525379">
    <property type="component" value="Unassembled WGS sequence"/>
</dbReference>
<keyword evidence="1" id="KW-0285">Flavoprotein</keyword>
<feature type="region of interest" description="Disordered" evidence="4">
    <location>
        <begin position="323"/>
        <end position="345"/>
    </location>
</feature>
<sequence>MGPEVEHGDYDVVVVGGGPAGLQAAMLLARMQRPTLVIDSNRPRHAATLAAHAFLTRDYIPPFELRQAGRDSVTHYEHGEVAFGEVTSIEVLPEDGDDARAGYRFRVQSRSVRGSAPKDVRAKSVLLTAGISERLPEVENLRAFYGTSIHSCLACDAWDHRGKRIALFGYSGAPRLDERAVLLTQWSDDVILFADTDSVDEETAETLRNRGITVDRRHVVAAVGDQTGLTGLTIECSEGERSVVPVDAAFVRPHYEVKLGFAETLGIAVTAEGFVRVDDEGRTSVPGVYAAGEVAPPGPQMLIMAAGMGAHTAVTVNRDLLGLGPDSRRRRGADARADVERGSVD</sequence>
<dbReference type="EMBL" id="JALXSQ010000002">
    <property type="protein sequence ID" value="MCT2041890.1"/>
    <property type="molecule type" value="Genomic_DNA"/>
</dbReference>
<dbReference type="SUPFAM" id="SSF51905">
    <property type="entry name" value="FAD/NAD(P)-binding domain"/>
    <property type="match status" value="1"/>
</dbReference>
<feature type="compositionally biased region" description="Basic and acidic residues" evidence="4">
    <location>
        <begin position="332"/>
        <end position="345"/>
    </location>
</feature>
<dbReference type="RefSeq" id="WP_260103640.1">
    <property type="nucleotide sequence ID" value="NZ_JALXSQ010000002.1"/>
</dbReference>
<evidence type="ECO:0000256" key="4">
    <source>
        <dbReference type="SAM" id="MobiDB-lite"/>
    </source>
</evidence>
<gene>
    <name evidence="6" type="ORF">M3D15_00820</name>
</gene>
<reference evidence="6 7" key="1">
    <citation type="submission" date="2022-04" db="EMBL/GenBank/DDBJ databases">
        <title>Human microbiome associated bacterial genomes.</title>
        <authorList>
            <person name="Sandstrom S."/>
            <person name="Salamzade R."/>
            <person name="Kalan L.R."/>
        </authorList>
    </citation>
    <scope>NUCLEOTIDE SEQUENCE [LARGE SCALE GENOMIC DNA]</scope>
    <source>
        <strain evidence="7">p3-SID1799</strain>
    </source>
</reference>
<dbReference type="PANTHER" id="PTHR48105">
    <property type="entry name" value="THIOREDOXIN REDUCTASE 1-RELATED-RELATED"/>
    <property type="match status" value="1"/>
</dbReference>
<evidence type="ECO:0000256" key="2">
    <source>
        <dbReference type="ARBA" id="ARBA00023002"/>
    </source>
</evidence>
<evidence type="ECO:0000259" key="5">
    <source>
        <dbReference type="Pfam" id="PF07992"/>
    </source>
</evidence>
<protein>
    <submittedName>
        <fullName evidence="6">NAD(P)/FAD-dependent oxidoreductase</fullName>
    </submittedName>
</protein>
<evidence type="ECO:0000256" key="1">
    <source>
        <dbReference type="ARBA" id="ARBA00022630"/>
    </source>
</evidence>
<feature type="domain" description="FAD/NAD(P)-binding" evidence="5">
    <location>
        <begin position="10"/>
        <end position="309"/>
    </location>
</feature>
<name>A0ABT2HU91_9MICO</name>
<dbReference type="InterPro" id="IPR036188">
    <property type="entry name" value="FAD/NAD-bd_sf"/>
</dbReference>
<dbReference type="PRINTS" id="PR00368">
    <property type="entry name" value="FADPNR"/>
</dbReference>
<keyword evidence="7" id="KW-1185">Reference proteome</keyword>
<dbReference type="Pfam" id="PF07992">
    <property type="entry name" value="Pyr_redox_2"/>
    <property type="match status" value="1"/>
</dbReference>
<dbReference type="PRINTS" id="PR00469">
    <property type="entry name" value="PNDRDTASEII"/>
</dbReference>
<evidence type="ECO:0000313" key="6">
    <source>
        <dbReference type="EMBL" id="MCT2041890.1"/>
    </source>
</evidence>
<comment type="caution">
    <text evidence="6">The sequence shown here is derived from an EMBL/GenBank/DDBJ whole genome shotgun (WGS) entry which is preliminary data.</text>
</comment>
<keyword evidence="2" id="KW-0560">Oxidoreductase</keyword>
<proteinExistence type="predicted"/>
<organism evidence="6 7">
    <name type="scientific">Pseudoclavibacter albus</name>
    <dbReference type="NCBI Taxonomy" id="272241"/>
    <lineage>
        <taxon>Bacteria</taxon>
        <taxon>Bacillati</taxon>
        <taxon>Actinomycetota</taxon>
        <taxon>Actinomycetes</taxon>
        <taxon>Micrococcales</taxon>
        <taxon>Microbacteriaceae</taxon>
        <taxon>Pseudoclavibacter</taxon>
    </lineage>
</organism>
<evidence type="ECO:0000256" key="3">
    <source>
        <dbReference type="ARBA" id="ARBA00048132"/>
    </source>
</evidence>
<dbReference type="Gene3D" id="3.50.50.60">
    <property type="entry name" value="FAD/NAD(P)-binding domain"/>
    <property type="match status" value="2"/>
</dbReference>
<accession>A0ABT2HU91</accession>
<dbReference type="InterPro" id="IPR023753">
    <property type="entry name" value="FAD/NAD-binding_dom"/>
</dbReference>